<dbReference type="Proteomes" id="UP001151760">
    <property type="component" value="Unassembled WGS sequence"/>
</dbReference>
<name>A0ABQ5HGZ0_9ASTR</name>
<reference evidence="1" key="1">
    <citation type="journal article" date="2022" name="Int. J. Mol. Sci.">
        <title>Draft Genome of Tanacetum Coccineum: Genomic Comparison of Closely Related Tanacetum-Family Plants.</title>
        <authorList>
            <person name="Yamashiro T."/>
            <person name="Shiraishi A."/>
            <person name="Nakayama K."/>
            <person name="Satake H."/>
        </authorList>
    </citation>
    <scope>NUCLEOTIDE SEQUENCE</scope>
</reference>
<reference evidence="1" key="2">
    <citation type="submission" date="2022-01" db="EMBL/GenBank/DDBJ databases">
        <authorList>
            <person name="Yamashiro T."/>
            <person name="Shiraishi A."/>
            <person name="Satake H."/>
            <person name="Nakayama K."/>
        </authorList>
    </citation>
    <scope>NUCLEOTIDE SEQUENCE</scope>
</reference>
<evidence type="ECO:0000313" key="1">
    <source>
        <dbReference type="EMBL" id="GJT86490.1"/>
    </source>
</evidence>
<evidence type="ECO:0000313" key="2">
    <source>
        <dbReference type="Proteomes" id="UP001151760"/>
    </source>
</evidence>
<dbReference type="Gene3D" id="2.40.50.140">
    <property type="entry name" value="Nucleic acid-binding proteins"/>
    <property type="match status" value="2"/>
</dbReference>
<sequence>MSASDLANKILHRIGNIIELTLWDEMAEHFAQADIEKMEQPVMISVSSCRVSKYRDYQLVATSATYYYLNPNIPEAEESRVLYRAQHQETPPIIICKFSYEDIEQEKLRDRFKLKALMDRIQTVISKAVVTQRDNYTCLDHGPQPGPFYRYKFKRYITDTSATALLTFFTPAADKITRHSCEELVETYKPADPRKIPSEILAMEGKRCFFQFHFNTLANIADFTLNDVFDINSQDQGTNSSAEERDKGCDHCNDLALPMKVLHPHFKTRIIDLKAKIKKYKSVQRRHFNDLMDRETICSEDIVMKRDSNDVRCGMGMLHGSLTSTSNFREKKKELYLLAVGYLRCHNHTFYRMKYTQSIPIRPVHISWDSILMMVSCLIVGAYTKWIGGALSGLSFLPSVIGILVSGISMSEDSAVAAALRTFVMICWVEERIVEGSIEGSVVHIQGVRTVIIRPSGAISSYGLGETQVLKLQAAPFTLRLSHGPLNTQGSEDYDQTEDYEDYVEARDYV</sequence>
<comment type="caution">
    <text evidence="1">The sequence shown here is derived from an EMBL/GenBank/DDBJ whole genome shotgun (WGS) entry which is preliminary data.</text>
</comment>
<dbReference type="PANTHER" id="PTHR47165">
    <property type="entry name" value="OS03G0429900 PROTEIN"/>
    <property type="match status" value="1"/>
</dbReference>
<organism evidence="1 2">
    <name type="scientific">Tanacetum coccineum</name>
    <dbReference type="NCBI Taxonomy" id="301880"/>
    <lineage>
        <taxon>Eukaryota</taxon>
        <taxon>Viridiplantae</taxon>
        <taxon>Streptophyta</taxon>
        <taxon>Embryophyta</taxon>
        <taxon>Tracheophyta</taxon>
        <taxon>Spermatophyta</taxon>
        <taxon>Magnoliopsida</taxon>
        <taxon>eudicotyledons</taxon>
        <taxon>Gunneridae</taxon>
        <taxon>Pentapetalae</taxon>
        <taxon>asterids</taxon>
        <taxon>campanulids</taxon>
        <taxon>Asterales</taxon>
        <taxon>Asteraceae</taxon>
        <taxon>Asteroideae</taxon>
        <taxon>Anthemideae</taxon>
        <taxon>Anthemidinae</taxon>
        <taxon>Tanacetum</taxon>
    </lineage>
</organism>
<protein>
    <submittedName>
        <fullName evidence="1">Nucleic acid-binding, OB-fold protein</fullName>
    </submittedName>
</protein>
<keyword evidence="2" id="KW-1185">Reference proteome</keyword>
<gene>
    <name evidence="1" type="ORF">Tco_1068207</name>
</gene>
<accession>A0ABQ5HGZ0</accession>
<proteinExistence type="predicted"/>
<dbReference type="EMBL" id="BQNB010019551">
    <property type="protein sequence ID" value="GJT86490.1"/>
    <property type="molecule type" value="Genomic_DNA"/>
</dbReference>
<dbReference type="SUPFAM" id="SSF50249">
    <property type="entry name" value="Nucleic acid-binding proteins"/>
    <property type="match status" value="2"/>
</dbReference>
<dbReference type="PANTHER" id="PTHR47165:SF4">
    <property type="entry name" value="OS03G0429900 PROTEIN"/>
    <property type="match status" value="1"/>
</dbReference>
<dbReference type="InterPro" id="IPR012340">
    <property type="entry name" value="NA-bd_OB-fold"/>
</dbReference>